<feature type="domain" description="Large ribosomal subunit protein uL6 alpha-beta" evidence="6">
    <location>
        <begin position="91"/>
        <end position="164"/>
    </location>
</feature>
<proteinExistence type="inferred from homology"/>
<dbReference type="GO" id="GO:0005840">
    <property type="term" value="C:ribosome"/>
    <property type="evidence" value="ECO:0007669"/>
    <property type="project" value="UniProtKB-KW"/>
</dbReference>
<keyword evidence="3 5" id="KW-0699">rRNA-binding</keyword>
<comment type="similarity">
    <text evidence="3 4">Belongs to the universal ribosomal protein uL6 family.</text>
</comment>
<dbReference type="InterPro" id="IPR000702">
    <property type="entry name" value="Ribosomal_uL6-like"/>
</dbReference>
<reference evidence="7 8" key="1">
    <citation type="submission" date="2021-03" db="EMBL/GenBank/DDBJ databases">
        <title>Geobacter metallireducens gen. nov. sp. nov., a microorganism capable of coupling the complete oxidation of organic compounds to the reduction of iron and other metals.</title>
        <authorList>
            <person name="Li Y."/>
        </authorList>
    </citation>
    <scope>NUCLEOTIDE SEQUENCE [LARGE SCALE GENOMIC DNA]</scope>
    <source>
        <strain evidence="7 8">Jerry-YX</strain>
    </source>
</reference>
<evidence type="ECO:0000256" key="5">
    <source>
        <dbReference type="RuleBase" id="RU003870"/>
    </source>
</evidence>
<dbReference type="NCBIfam" id="TIGR03654">
    <property type="entry name" value="L6_bact"/>
    <property type="match status" value="1"/>
</dbReference>
<evidence type="ECO:0000313" key="7">
    <source>
        <dbReference type="EMBL" id="QSV44288.1"/>
    </source>
</evidence>
<dbReference type="RefSeq" id="WP_207161869.1">
    <property type="nucleotide sequence ID" value="NZ_CP071382.1"/>
</dbReference>
<dbReference type="InterPro" id="IPR036789">
    <property type="entry name" value="Ribosomal_uL6-like_a/b-dom_sf"/>
</dbReference>
<keyword evidence="1 3" id="KW-0689">Ribosomal protein</keyword>
<dbReference type="Proteomes" id="UP000663651">
    <property type="component" value="Chromosome"/>
</dbReference>
<accession>A0ABX7PZN7</accession>
<comment type="subunit">
    <text evidence="3">Part of the 50S ribosomal subunit.</text>
</comment>
<evidence type="ECO:0000259" key="6">
    <source>
        <dbReference type="Pfam" id="PF00347"/>
    </source>
</evidence>
<keyword evidence="8" id="KW-1185">Reference proteome</keyword>
<sequence>MSRIGKRPIEIPSGVKILFNNPMLKVEGPKGSLSREIMSEITLEIDEKNINVVRADDGIKSRSAHGLTRTLINNMVVGVTKGFEKILEINGVGYRAEAKGDVLNLSLGYSHPINYQLPQGITVEVDKMTKVFVRGIDKELVGQTAAKIRSFRGPEPYKGKGVKYADERILRKAGKTGKK</sequence>
<protein>
    <recommendedName>
        <fullName evidence="3">Large ribosomal subunit protein uL6</fullName>
    </recommendedName>
</protein>
<dbReference type="HAMAP" id="MF_01365_B">
    <property type="entry name" value="Ribosomal_uL6_B"/>
    <property type="match status" value="1"/>
</dbReference>
<dbReference type="PRINTS" id="PR00059">
    <property type="entry name" value="RIBOSOMALL6"/>
</dbReference>
<feature type="domain" description="Large ribosomal subunit protein uL6 alpha-beta" evidence="6">
    <location>
        <begin position="11"/>
        <end position="82"/>
    </location>
</feature>
<evidence type="ECO:0000256" key="3">
    <source>
        <dbReference type="HAMAP-Rule" id="MF_01365"/>
    </source>
</evidence>
<keyword evidence="2 3" id="KW-0687">Ribonucleoprotein</keyword>
<gene>
    <name evidence="3 7" type="primary">rplF</name>
    <name evidence="7" type="ORF">JZM60_08835</name>
</gene>
<evidence type="ECO:0000256" key="1">
    <source>
        <dbReference type="ARBA" id="ARBA00022980"/>
    </source>
</evidence>
<evidence type="ECO:0000256" key="4">
    <source>
        <dbReference type="RuleBase" id="RU003869"/>
    </source>
</evidence>
<evidence type="ECO:0000256" key="2">
    <source>
        <dbReference type="ARBA" id="ARBA00023274"/>
    </source>
</evidence>
<dbReference type="EMBL" id="CP071382">
    <property type="protein sequence ID" value="QSV44288.1"/>
    <property type="molecule type" value="Genomic_DNA"/>
</dbReference>
<dbReference type="PIRSF" id="PIRSF002162">
    <property type="entry name" value="Ribosomal_L6"/>
    <property type="match status" value="1"/>
</dbReference>
<comment type="function">
    <text evidence="3 5">This protein binds to the 23S rRNA, and is important in its secondary structure. It is located near the subunit interface in the base of the L7/L12 stalk, and near the tRNA binding site of the peptidyltransferase center.</text>
</comment>
<dbReference type="PANTHER" id="PTHR11655:SF14">
    <property type="entry name" value="LARGE RIBOSOMAL SUBUNIT PROTEIN UL6M"/>
    <property type="match status" value="1"/>
</dbReference>
<dbReference type="InterPro" id="IPR020040">
    <property type="entry name" value="Ribosomal_uL6_a/b-dom"/>
</dbReference>
<dbReference type="Pfam" id="PF00347">
    <property type="entry name" value="Ribosomal_L6"/>
    <property type="match status" value="2"/>
</dbReference>
<name>A0ABX7PZN7_9BACT</name>
<organism evidence="7 8">
    <name type="scientific">Geobacter benzoatilyticus</name>
    <dbReference type="NCBI Taxonomy" id="2815309"/>
    <lineage>
        <taxon>Bacteria</taxon>
        <taxon>Pseudomonadati</taxon>
        <taxon>Thermodesulfobacteriota</taxon>
        <taxon>Desulfuromonadia</taxon>
        <taxon>Geobacterales</taxon>
        <taxon>Geobacteraceae</taxon>
        <taxon>Geobacter</taxon>
    </lineage>
</organism>
<keyword evidence="3 5" id="KW-0694">RNA-binding</keyword>
<dbReference type="InterPro" id="IPR002358">
    <property type="entry name" value="Ribosomal_uL6_CS"/>
</dbReference>
<dbReference type="PROSITE" id="PS00525">
    <property type="entry name" value="RIBOSOMAL_L6_1"/>
    <property type="match status" value="1"/>
</dbReference>
<evidence type="ECO:0000313" key="8">
    <source>
        <dbReference type="Proteomes" id="UP000663651"/>
    </source>
</evidence>
<dbReference type="InterPro" id="IPR019906">
    <property type="entry name" value="Ribosomal_uL6_bac-type"/>
</dbReference>
<dbReference type="PANTHER" id="PTHR11655">
    <property type="entry name" value="60S/50S RIBOSOMAL PROTEIN L6/L9"/>
    <property type="match status" value="1"/>
</dbReference>
<dbReference type="SUPFAM" id="SSF56053">
    <property type="entry name" value="Ribosomal protein L6"/>
    <property type="match status" value="2"/>
</dbReference>
<dbReference type="Gene3D" id="3.90.930.12">
    <property type="entry name" value="Ribosomal protein L6, alpha-beta domain"/>
    <property type="match status" value="2"/>
</dbReference>